<dbReference type="GO" id="GO:0047753">
    <property type="term" value="F:choline-sulfatase activity"/>
    <property type="evidence" value="ECO:0007669"/>
    <property type="project" value="UniProtKB-EC"/>
</dbReference>
<dbReference type="PANTHER" id="PTHR43751">
    <property type="entry name" value="SULFATASE"/>
    <property type="match status" value="1"/>
</dbReference>
<feature type="chain" id="PRO_5026996481" evidence="1">
    <location>
        <begin position="23"/>
        <end position="538"/>
    </location>
</feature>
<dbReference type="EMBL" id="CADCWH010000224">
    <property type="protein sequence ID" value="CAA9557397.1"/>
    <property type="molecule type" value="Genomic_DNA"/>
</dbReference>
<dbReference type="PANTHER" id="PTHR43751:SF1">
    <property type="entry name" value="SULFATASE ATSG-RELATED"/>
    <property type="match status" value="1"/>
</dbReference>
<dbReference type="EC" id="3.1.6.6" evidence="3"/>
<organism evidence="3">
    <name type="scientific">uncultured Thermomicrobiales bacterium</name>
    <dbReference type="NCBI Taxonomy" id="1645740"/>
    <lineage>
        <taxon>Bacteria</taxon>
        <taxon>Pseudomonadati</taxon>
        <taxon>Thermomicrobiota</taxon>
        <taxon>Thermomicrobia</taxon>
        <taxon>Thermomicrobiales</taxon>
        <taxon>environmental samples</taxon>
    </lineage>
</organism>
<dbReference type="InterPro" id="IPR000917">
    <property type="entry name" value="Sulfatase_N"/>
</dbReference>
<keyword evidence="3" id="KW-0378">Hydrolase</keyword>
<name>A0A6J4UT66_9BACT</name>
<evidence type="ECO:0000313" key="3">
    <source>
        <dbReference type="EMBL" id="CAA9557397.1"/>
    </source>
</evidence>
<dbReference type="Gene3D" id="3.40.720.10">
    <property type="entry name" value="Alkaline Phosphatase, subunit A"/>
    <property type="match status" value="1"/>
</dbReference>
<dbReference type="InterPro" id="IPR017850">
    <property type="entry name" value="Alkaline_phosphatase_core_sf"/>
</dbReference>
<dbReference type="AlphaFoldDB" id="A0A6J4UT66"/>
<feature type="signal peptide" evidence="1">
    <location>
        <begin position="1"/>
        <end position="22"/>
    </location>
</feature>
<dbReference type="CDD" id="cd16027">
    <property type="entry name" value="SGSH"/>
    <property type="match status" value="1"/>
</dbReference>
<dbReference type="InterPro" id="IPR052701">
    <property type="entry name" value="GAG_Ulvan_Degrading_Sulfatases"/>
</dbReference>
<proteinExistence type="predicted"/>
<reference evidence="3" key="1">
    <citation type="submission" date="2020-02" db="EMBL/GenBank/DDBJ databases">
        <authorList>
            <person name="Meier V. D."/>
        </authorList>
    </citation>
    <scope>NUCLEOTIDE SEQUENCE</scope>
    <source>
        <strain evidence="3">AVDCRST_MAG70</strain>
    </source>
</reference>
<evidence type="ECO:0000259" key="2">
    <source>
        <dbReference type="Pfam" id="PF00884"/>
    </source>
</evidence>
<sequence>MKSSHLALLLAMLALPTPRSGAAEARPNILFFFADDWGRVASCYADPARPSINDVVRTPNVDRVAREGVRFANAFVGCPQCTPSRGTVLTGSHFWRLGSAANLEGGAWKGVVNPFDALPRFSTGLVASGYHLDKQHKTLALESSKGTGRFAGPPIGEFLRYGLHVAPGRDRADHDRRHAEVVDQTRRTILRVLADRPGGRPFFFVFGPINAHRPYAPGSGRLLWGIDPDALVGRLPAFLPDVPEVRDDVADYLGEVQALDLMLGIFLEELTKAGLLDDTMVVLAGDNGVPGLPRGKTQMYDLGTATPLVVRWPGRVRPGRTVDDLVSLIDLAPTFLEVARATPSPAMDGRSLLPLLTSDRSGVIDPTRDHVVFGRERHFGTARPGNLPYPSRAIRTRDFLYVRNFKPDRWPMGDPFGISPASAPDADQVRDRTVATLRDLDASPTKAWLVAHRDEPGGRRFYDLAVARRPAEELYDLRADPDQVRDLAADPGQADPIRDLSARLLRTMAATRDPRLDDAFDRPPYVDPPAVVPAGLMP</sequence>
<gene>
    <name evidence="3" type="ORF">AVDCRST_MAG70-1396</name>
</gene>
<dbReference type="SUPFAM" id="SSF53649">
    <property type="entry name" value="Alkaline phosphatase-like"/>
    <property type="match status" value="1"/>
</dbReference>
<feature type="domain" description="Sulfatase N-terminal" evidence="2">
    <location>
        <begin position="27"/>
        <end position="339"/>
    </location>
</feature>
<dbReference type="Pfam" id="PF00884">
    <property type="entry name" value="Sulfatase"/>
    <property type="match status" value="1"/>
</dbReference>
<evidence type="ECO:0000256" key="1">
    <source>
        <dbReference type="SAM" id="SignalP"/>
    </source>
</evidence>
<protein>
    <submittedName>
        <fullName evidence="3">Choline-sulfatase</fullName>
        <ecNumber evidence="3">3.1.6.6</ecNumber>
    </submittedName>
</protein>
<accession>A0A6J4UT66</accession>
<keyword evidence="1" id="KW-0732">Signal</keyword>